<organism evidence="13">
    <name type="scientific">Thelazia callipaeda</name>
    <name type="common">Oriental eyeworm</name>
    <name type="synonym">Parasitic nematode</name>
    <dbReference type="NCBI Taxonomy" id="103827"/>
    <lineage>
        <taxon>Eukaryota</taxon>
        <taxon>Metazoa</taxon>
        <taxon>Ecdysozoa</taxon>
        <taxon>Nematoda</taxon>
        <taxon>Chromadorea</taxon>
        <taxon>Rhabditida</taxon>
        <taxon>Spirurina</taxon>
        <taxon>Spiruromorpha</taxon>
        <taxon>Thelazioidea</taxon>
        <taxon>Thelaziidae</taxon>
        <taxon>Thelazia</taxon>
    </lineage>
</organism>
<evidence type="ECO:0000256" key="3">
    <source>
        <dbReference type="ARBA" id="ARBA00022598"/>
    </source>
</evidence>
<dbReference type="GO" id="GO:0005524">
    <property type="term" value="F:ATP binding"/>
    <property type="evidence" value="ECO:0007669"/>
    <property type="project" value="UniProtKB-KW"/>
</dbReference>
<dbReference type="Gene3D" id="3.30.930.10">
    <property type="entry name" value="Bira Bifunctional Protein, Domain 2"/>
    <property type="match status" value="1"/>
</dbReference>
<comment type="similarity">
    <text evidence="1">Belongs to the class-II aminoacyl-tRNA synthetase family. Type-1 seryl-tRNA synthetase subfamily.</text>
</comment>
<dbReference type="SUPFAM" id="SSF55681">
    <property type="entry name" value="Class II aaRS and biotin synthetases"/>
    <property type="match status" value="1"/>
</dbReference>
<name>A0A0N5CZ32_THECL</name>
<evidence type="ECO:0000256" key="2">
    <source>
        <dbReference type="ARBA" id="ARBA00012840"/>
    </source>
</evidence>
<dbReference type="InterPro" id="IPR002314">
    <property type="entry name" value="aa-tRNA-synt_IIb"/>
</dbReference>
<keyword evidence="4" id="KW-0547">Nucleotide-binding</keyword>
<dbReference type="GO" id="GO:0004828">
    <property type="term" value="F:serine-tRNA ligase activity"/>
    <property type="evidence" value="ECO:0007669"/>
    <property type="project" value="UniProtKB-EC"/>
</dbReference>
<dbReference type="AlphaFoldDB" id="A0A0N5CZ32"/>
<dbReference type="EMBL" id="UYYF01004359">
    <property type="protein sequence ID" value="VDN03000.1"/>
    <property type="molecule type" value="Genomic_DNA"/>
</dbReference>
<reference evidence="11 12" key="2">
    <citation type="submission" date="2018-11" db="EMBL/GenBank/DDBJ databases">
        <authorList>
            <consortium name="Pathogen Informatics"/>
        </authorList>
    </citation>
    <scope>NUCLEOTIDE SEQUENCE [LARGE SCALE GENOMIC DNA]</scope>
</reference>
<keyword evidence="12" id="KW-1185">Reference proteome</keyword>
<dbReference type="STRING" id="103827.A0A0N5CZ32"/>
<dbReference type="InterPro" id="IPR045864">
    <property type="entry name" value="aa-tRNA-synth_II/BPL/LPL"/>
</dbReference>
<dbReference type="WBParaSite" id="TCLT_0000573201-mRNA-1">
    <property type="protein sequence ID" value="TCLT_0000573201-mRNA-1"/>
    <property type="gene ID" value="TCLT_0000573201"/>
</dbReference>
<gene>
    <name evidence="11" type="ORF">TCLT_LOCUS5721</name>
</gene>
<protein>
    <recommendedName>
        <fullName evidence="2">serine--tRNA ligase</fullName>
        <ecNumber evidence="2">6.1.1.11</ecNumber>
    </recommendedName>
    <alternativeName>
        <fullName evidence="7">Seryl-tRNA synthetase</fullName>
    </alternativeName>
</protein>
<proteinExistence type="inferred from homology"/>
<dbReference type="FunFam" id="3.30.930.10:FF:000078">
    <property type="entry name" value="Seryl-tRNA synthetase"/>
    <property type="match status" value="1"/>
</dbReference>
<evidence type="ECO:0000256" key="7">
    <source>
        <dbReference type="ARBA" id="ARBA00031113"/>
    </source>
</evidence>
<dbReference type="InterPro" id="IPR002317">
    <property type="entry name" value="Ser-tRNA-ligase_type_1"/>
</dbReference>
<dbReference type="Proteomes" id="UP000276776">
    <property type="component" value="Unassembled WGS sequence"/>
</dbReference>
<feature type="binding site" evidence="8">
    <location>
        <position position="238"/>
    </location>
    <ligand>
        <name>L-serine</name>
        <dbReference type="ChEBI" id="CHEBI:33384"/>
    </ligand>
</feature>
<feature type="site" description="Important for serine binding" evidence="8">
    <location>
        <position position="359"/>
    </location>
</feature>
<evidence type="ECO:0000259" key="10">
    <source>
        <dbReference type="PROSITE" id="PS50862"/>
    </source>
</evidence>
<evidence type="ECO:0000256" key="1">
    <source>
        <dbReference type="ARBA" id="ARBA00010728"/>
    </source>
</evidence>
<dbReference type="InterPro" id="IPR006195">
    <property type="entry name" value="aa-tRNA-synth_II"/>
</dbReference>
<reference evidence="13" key="1">
    <citation type="submission" date="2017-02" db="UniProtKB">
        <authorList>
            <consortium name="WormBaseParasite"/>
        </authorList>
    </citation>
    <scope>IDENTIFICATION</scope>
</reference>
<feature type="binding site" evidence="8">
    <location>
        <position position="260"/>
    </location>
    <ligand>
        <name>L-serine</name>
        <dbReference type="ChEBI" id="CHEBI:33384"/>
    </ligand>
</feature>
<evidence type="ECO:0000256" key="5">
    <source>
        <dbReference type="ARBA" id="ARBA00022840"/>
    </source>
</evidence>
<keyword evidence="6" id="KW-0030">Aminoacyl-tRNA synthetase</keyword>
<evidence type="ECO:0000256" key="4">
    <source>
        <dbReference type="ARBA" id="ARBA00022741"/>
    </source>
</evidence>
<feature type="binding site" evidence="9">
    <location>
        <begin position="253"/>
        <end position="256"/>
    </location>
    <ligand>
        <name>ATP</name>
        <dbReference type="ChEBI" id="CHEBI:30616"/>
    </ligand>
</feature>
<evidence type="ECO:0000313" key="13">
    <source>
        <dbReference type="WBParaSite" id="TCLT_0000573201-mRNA-1"/>
    </source>
</evidence>
<feature type="binding site" evidence="8">
    <location>
        <position position="207"/>
    </location>
    <ligand>
        <name>L-serine</name>
        <dbReference type="ChEBI" id="CHEBI:33384"/>
    </ligand>
</feature>
<evidence type="ECO:0000256" key="6">
    <source>
        <dbReference type="ARBA" id="ARBA00023146"/>
    </source>
</evidence>
<dbReference type="OMA" id="PLNACGE"/>
<keyword evidence="5 9" id="KW-0067">ATP-binding</keyword>
<sequence>MARQRIDSLSKALSRPELNFDFLLDVKNLHLIRENIRCRKGIGNIDAVHSLWKQIQDYQNKINRCRQEYQSLWDKFYEEAALIPNMCHASVVKGDMSKAKIVRLFGERRNDTNLKTAESIMKAWKALYSPLNACGERSYAFIGPGTDLELALIDYVSSVMEQKGFKSIIVPDVLHHSTPECCGLQQRSDNDILYRLNKYSDFCLSGTSEMGLGSLMAGRIFAHHELPMKLTALSRCFRPEIATTVVESKLYRVHEFNKIEMFVICEENDSDSQLDELVEVQTSIFSSLGLHCRLLDMPSQELGASAARKFDIESWMPGRKFFGEVSSASNCTDFQARRLGIKYYDSKGVEKFAHTCNATAIATTRTIIALIETYQTERKGLVELPLDIRRRMPETRSWTISLRNVKDMNISHASTSKEFKA</sequence>
<evidence type="ECO:0000313" key="12">
    <source>
        <dbReference type="Proteomes" id="UP000276776"/>
    </source>
</evidence>
<dbReference type="Pfam" id="PF00587">
    <property type="entry name" value="tRNA-synt_2b"/>
    <property type="match status" value="1"/>
</dbReference>
<dbReference type="PIRSF" id="PIRSF001529">
    <property type="entry name" value="Ser-tRNA-synth_IIa"/>
    <property type="match status" value="1"/>
</dbReference>
<dbReference type="EC" id="6.1.1.11" evidence="2"/>
<evidence type="ECO:0000256" key="9">
    <source>
        <dbReference type="PIRSR" id="PIRSR001529-2"/>
    </source>
</evidence>
<feature type="binding site" evidence="8">
    <location>
        <position position="357"/>
    </location>
    <ligand>
        <name>L-serine</name>
        <dbReference type="ChEBI" id="CHEBI:33384"/>
    </ligand>
</feature>
<accession>A0A0N5CZ32</accession>
<dbReference type="GO" id="GO:0006434">
    <property type="term" value="P:seryl-tRNA aminoacylation"/>
    <property type="evidence" value="ECO:0007669"/>
    <property type="project" value="InterPro"/>
</dbReference>
<feature type="domain" description="Aminoacyl-transfer RNA synthetases class-II family profile" evidence="10">
    <location>
        <begin position="152"/>
        <end position="393"/>
    </location>
</feature>
<feature type="binding site" evidence="9">
    <location>
        <begin position="238"/>
        <end position="240"/>
    </location>
    <ligand>
        <name>ATP</name>
        <dbReference type="ChEBI" id="CHEBI:30616"/>
    </ligand>
</feature>
<dbReference type="OrthoDB" id="10264585at2759"/>
<dbReference type="PANTHER" id="PTHR11778">
    <property type="entry name" value="SERYL-TRNA SYNTHETASE"/>
    <property type="match status" value="1"/>
</dbReference>
<dbReference type="PROSITE" id="PS50862">
    <property type="entry name" value="AA_TRNA_LIGASE_II"/>
    <property type="match status" value="1"/>
</dbReference>
<dbReference type="PRINTS" id="PR00981">
    <property type="entry name" value="TRNASYNTHSER"/>
</dbReference>
<evidence type="ECO:0000256" key="8">
    <source>
        <dbReference type="PIRSR" id="PIRSR001529-1"/>
    </source>
</evidence>
<feature type="binding site" evidence="9">
    <location>
        <begin position="324"/>
        <end position="327"/>
    </location>
    <ligand>
        <name>ATP</name>
        <dbReference type="ChEBI" id="CHEBI:30616"/>
    </ligand>
</feature>
<keyword evidence="3" id="KW-0436">Ligase</keyword>
<evidence type="ECO:0000313" key="11">
    <source>
        <dbReference type="EMBL" id="VDN03000.1"/>
    </source>
</evidence>